<dbReference type="InterPro" id="IPR036390">
    <property type="entry name" value="WH_DNA-bd_sf"/>
</dbReference>
<dbReference type="InterPro" id="IPR012318">
    <property type="entry name" value="HTH_CRP"/>
</dbReference>
<dbReference type="InterPro" id="IPR050397">
    <property type="entry name" value="Env_Response_Regulators"/>
</dbReference>
<keyword evidence="2" id="KW-0238">DNA-binding</keyword>
<dbReference type="CDD" id="cd00038">
    <property type="entry name" value="CAP_ED"/>
    <property type="match status" value="1"/>
</dbReference>
<dbReference type="InterPro" id="IPR014710">
    <property type="entry name" value="RmlC-like_jellyroll"/>
</dbReference>
<dbReference type="GO" id="GO:0003677">
    <property type="term" value="F:DNA binding"/>
    <property type="evidence" value="ECO:0007669"/>
    <property type="project" value="UniProtKB-KW"/>
</dbReference>
<feature type="domain" description="Cyclic nucleotide-binding" evidence="4">
    <location>
        <begin position="29"/>
        <end position="102"/>
    </location>
</feature>
<dbReference type="PANTHER" id="PTHR24567:SF26">
    <property type="entry name" value="REGULATORY PROTEIN YEIL"/>
    <property type="match status" value="1"/>
</dbReference>
<dbReference type="Gene3D" id="2.60.120.10">
    <property type="entry name" value="Jelly Rolls"/>
    <property type="match status" value="1"/>
</dbReference>
<dbReference type="InterPro" id="IPR018490">
    <property type="entry name" value="cNMP-bd_dom_sf"/>
</dbReference>
<evidence type="ECO:0000256" key="1">
    <source>
        <dbReference type="ARBA" id="ARBA00023015"/>
    </source>
</evidence>
<dbReference type="SMART" id="SM00419">
    <property type="entry name" value="HTH_CRP"/>
    <property type="match status" value="1"/>
</dbReference>
<dbReference type="PROSITE" id="PS51063">
    <property type="entry name" value="HTH_CRP_2"/>
    <property type="match status" value="1"/>
</dbReference>
<gene>
    <name evidence="6" type="ordered locus">Acid_6161</name>
</gene>
<dbReference type="EMBL" id="CP000473">
    <property type="protein sequence ID" value="ABJ87087.1"/>
    <property type="molecule type" value="Genomic_DNA"/>
</dbReference>
<dbReference type="Pfam" id="PF13545">
    <property type="entry name" value="HTH_Crp_2"/>
    <property type="match status" value="1"/>
</dbReference>
<keyword evidence="1" id="KW-0805">Transcription regulation</keyword>
<dbReference type="AlphaFoldDB" id="Q01TD3"/>
<name>Q01TD3_SOLUE</name>
<organism evidence="6">
    <name type="scientific">Solibacter usitatus (strain Ellin6076)</name>
    <dbReference type="NCBI Taxonomy" id="234267"/>
    <lineage>
        <taxon>Bacteria</taxon>
        <taxon>Pseudomonadati</taxon>
        <taxon>Acidobacteriota</taxon>
        <taxon>Terriglobia</taxon>
        <taxon>Bryobacterales</taxon>
        <taxon>Solibacteraceae</taxon>
        <taxon>Candidatus Solibacter</taxon>
    </lineage>
</organism>
<keyword evidence="3" id="KW-0804">Transcription</keyword>
<dbReference type="OrthoDB" id="9810708at2"/>
<dbReference type="InParanoid" id="Q01TD3"/>
<protein>
    <submittedName>
        <fullName evidence="6">Transcriptional regulator, Crp/Fnr family</fullName>
    </submittedName>
</protein>
<dbReference type="STRING" id="234267.Acid_6161"/>
<proteinExistence type="predicted"/>
<feature type="domain" description="HTH crp-type" evidence="5">
    <location>
        <begin position="142"/>
        <end position="215"/>
    </location>
</feature>
<reference evidence="6" key="1">
    <citation type="submission" date="2006-10" db="EMBL/GenBank/DDBJ databases">
        <title>Complete sequence of Solibacter usitatus Ellin6076.</title>
        <authorList>
            <consortium name="US DOE Joint Genome Institute"/>
            <person name="Copeland A."/>
            <person name="Lucas S."/>
            <person name="Lapidus A."/>
            <person name="Barry K."/>
            <person name="Detter J.C."/>
            <person name="Glavina del Rio T."/>
            <person name="Hammon N."/>
            <person name="Israni S."/>
            <person name="Dalin E."/>
            <person name="Tice H."/>
            <person name="Pitluck S."/>
            <person name="Thompson L.S."/>
            <person name="Brettin T."/>
            <person name="Bruce D."/>
            <person name="Han C."/>
            <person name="Tapia R."/>
            <person name="Gilna P."/>
            <person name="Schmutz J."/>
            <person name="Larimer F."/>
            <person name="Land M."/>
            <person name="Hauser L."/>
            <person name="Kyrpides N."/>
            <person name="Mikhailova N."/>
            <person name="Janssen P.H."/>
            <person name="Kuske C.R."/>
            <person name="Richardson P."/>
        </authorList>
    </citation>
    <scope>NUCLEOTIDE SEQUENCE</scope>
    <source>
        <strain evidence="6">Ellin6076</strain>
    </source>
</reference>
<dbReference type="KEGG" id="sus:Acid_6161"/>
<dbReference type="InterPro" id="IPR000595">
    <property type="entry name" value="cNMP-bd_dom"/>
</dbReference>
<evidence type="ECO:0000256" key="2">
    <source>
        <dbReference type="ARBA" id="ARBA00023125"/>
    </source>
</evidence>
<dbReference type="eggNOG" id="COG0664">
    <property type="taxonomic scope" value="Bacteria"/>
</dbReference>
<dbReference type="GO" id="GO:0003700">
    <property type="term" value="F:DNA-binding transcription factor activity"/>
    <property type="evidence" value="ECO:0007669"/>
    <property type="project" value="TreeGrafter"/>
</dbReference>
<evidence type="ECO:0000313" key="6">
    <source>
        <dbReference type="EMBL" id="ABJ87087.1"/>
    </source>
</evidence>
<evidence type="ECO:0000259" key="5">
    <source>
        <dbReference type="PROSITE" id="PS51063"/>
    </source>
</evidence>
<dbReference type="GO" id="GO:0005829">
    <property type="term" value="C:cytosol"/>
    <property type="evidence" value="ECO:0007669"/>
    <property type="project" value="TreeGrafter"/>
</dbReference>
<dbReference type="PANTHER" id="PTHR24567">
    <property type="entry name" value="CRP FAMILY TRANSCRIPTIONAL REGULATORY PROTEIN"/>
    <property type="match status" value="1"/>
</dbReference>
<evidence type="ECO:0000256" key="3">
    <source>
        <dbReference type="ARBA" id="ARBA00023163"/>
    </source>
</evidence>
<dbReference type="SMART" id="SM00100">
    <property type="entry name" value="cNMP"/>
    <property type="match status" value="1"/>
</dbReference>
<dbReference type="SUPFAM" id="SSF51206">
    <property type="entry name" value="cAMP-binding domain-like"/>
    <property type="match status" value="1"/>
</dbReference>
<dbReference type="HOGENOM" id="CLU_075053_3_1_0"/>
<dbReference type="Pfam" id="PF00027">
    <property type="entry name" value="cNMP_binding"/>
    <property type="match status" value="1"/>
</dbReference>
<dbReference type="SUPFAM" id="SSF46785">
    <property type="entry name" value="Winged helix' DNA-binding domain"/>
    <property type="match status" value="1"/>
</dbReference>
<accession>Q01TD3</accession>
<evidence type="ECO:0000259" key="4">
    <source>
        <dbReference type="PROSITE" id="PS50042"/>
    </source>
</evidence>
<dbReference type="PROSITE" id="PS50042">
    <property type="entry name" value="CNMP_BINDING_3"/>
    <property type="match status" value="1"/>
</dbReference>
<sequence length="240" mass="26690">MTSSSGGSATQKSLVDPLAFLPCSTVAEFKKGRIIYEYDQPCENLYLILSGTIKVSRMVDVGGQLLLDLYRADDFFGDLALLNPSVTAEQAVAYATSSVMIWRTSDIEEIVMARPKLGIALLQSFGQRSLGFIQRVESLCFESIEHRLARSLIRFADHLGAAQPDGTVLMEPLTHELLSQYIGTSREVVTCHMTNLRRLGFLQYSRKMIVIHRESMKTWLDRAANNAARSQKPRKAGADA</sequence>